<keyword evidence="2" id="KW-1185">Reference proteome</keyword>
<name>A0ABY4DQW3_9NEIS</name>
<organism evidence="1 2">
    <name type="scientific">Uruburuella testudinis</name>
    <dbReference type="NCBI Taxonomy" id="1282863"/>
    <lineage>
        <taxon>Bacteria</taxon>
        <taxon>Pseudomonadati</taxon>
        <taxon>Pseudomonadota</taxon>
        <taxon>Betaproteobacteria</taxon>
        <taxon>Neisseriales</taxon>
        <taxon>Neisseriaceae</taxon>
        <taxon>Uruburuella</taxon>
    </lineage>
</organism>
<dbReference type="Pfam" id="PF16732">
    <property type="entry name" value="ComP_DUS"/>
    <property type="match status" value="1"/>
</dbReference>
<dbReference type="Proteomes" id="UP000829817">
    <property type="component" value="Chromosome"/>
</dbReference>
<dbReference type="SUPFAM" id="SSF54523">
    <property type="entry name" value="Pili subunits"/>
    <property type="match status" value="1"/>
</dbReference>
<dbReference type="RefSeq" id="WP_244784345.1">
    <property type="nucleotide sequence ID" value="NZ_CP091508.1"/>
</dbReference>
<sequence>MFQPLFRQQGFTLLQLLLAVALLAILATAAWPAYEKHIRRTELQAARTALLENAHFMERFYQQHRSFKQTSTTWPALPVGATDAFCIRPQGLARGALDGKFTLKAVAFNQNREPRTIKINEALTTIICETTTSSCDDDNSYFTGGSTVDKKCTVFR</sequence>
<dbReference type="Pfam" id="PF07963">
    <property type="entry name" value="N_methyl"/>
    <property type="match status" value="1"/>
</dbReference>
<proteinExistence type="predicted"/>
<dbReference type="InterPro" id="IPR012902">
    <property type="entry name" value="N_methyl_site"/>
</dbReference>
<dbReference type="Gene3D" id="3.30.700.50">
    <property type="match status" value="1"/>
</dbReference>
<accession>A0ABY4DQW3</accession>
<evidence type="ECO:0000313" key="1">
    <source>
        <dbReference type="EMBL" id="UOO81281.1"/>
    </source>
</evidence>
<reference evidence="1 2" key="1">
    <citation type="journal article" date="2022" name="Res Sq">
        <title>Evolution of multicellular longitudinally dividing oral cavity symbionts (Neisseriaceae).</title>
        <authorList>
            <person name="Nyongesa S."/>
            <person name="Weber P."/>
            <person name="Bernet E."/>
            <person name="Pullido F."/>
            <person name="Nieckarz M."/>
            <person name="Delaby M."/>
            <person name="Nieves C."/>
            <person name="Viehboeck T."/>
            <person name="Krause N."/>
            <person name="Rivera-Millot A."/>
            <person name="Nakamura A."/>
            <person name="Vischer N."/>
            <person name="VanNieuwenhze M."/>
            <person name="Brun Y."/>
            <person name="Cava F."/>
            <person name="Bulgheresi S."/>
            <person name="Veyrier F."/>
        </authorList>
    </citation>
    <scope>NUCLEOTIDE SEQUENCE [LARGE SCALE GENOMIC DNA]</scope>
    <source>
        <strain evidence="1 2">CCUG 63373m</strain>
    </source>
</reference>
<protein>
    <submittedName>
        <fullName evidence="1">Prepilin-type N-terminal cleavage/methylation domain-containing protein</fullName>
    </submittedName>
</protein>
<dbReference type="NCBIfam" id="TIGR02532">
    <property type="entry name" value="IV_pilin_GFxxxE"/>
    <property type="match status" value="1"/>
</dbReference>
<gene>
    <name evidence="1" type="ORF">LVJ83_09955</name>
</gene>
<dbReference type="EMBL" id="CP091508">
    <property type="protein sequence ID" value="UOO81281.1"/>
    <property type="molecule type" value="Genomic_DNA"/>
</dbReference>
<evidence type="ECO:0000313" key="2">
    <source>
        <dbReference type="Proteomes" id="UP000829817"/>
    </source>
</evidence>
<dbReference type="InterPro" id="IPR045584">
    <property type="entry name" value="Pilin-like"/>
</dbReference>
<dbReference type="InterPro" id="IPR031982">
    <property type="entry name" value="PilE-like"/>
</dbReference>